<dbReference type="PANTHER" id="PTHR16305:SF35">
    <property type="entry name" value="TRANSCRIPTIONAL ACTIVATOR DOMAIN"/>
    <property type="match status" value="1"/>
</dbReference>
<keyword evidence="2" id="KW-0067">ATP-binding</keyword>
<dbReference type="Proteomes" id="UP000321685">
    <property type="component" value="Unassembled WGS sequence"/>
</dbReference>
<evidence type="ECO:0000313" key="4">
    <source>
        <dbReference type="EMBL" id="GEL22315.1"/>
    </source>
</evidence>
<evidence type="ECO:0000259" key="3">
    <source>
        <dbReference type="PROSITE" id="PS50043"/>
    </source>
</evidence>
<name>A0A511DBY8_9PSEU</name>
<dbReference type="GO" id="GO:0005737">
    <property type="term" value="C:cytoplasm"/>
    <property type="evidence" value="ECO:0007669"/>
    <property type="project" value="TreeGrafter"/>
</dbReference>
<organism evidence="4 5">
    <name type="scientific">Pseudonocardia sulfidoxydans NBRC 16205</name>
    <dbReference type="NCBI Taxonomy" id="1223511"/>
    <lineage>
        <taxon>Bacteria</taxon>
        <taxon>Bacillati</taxon>
        <taxon>Actinomycetota</taxon>
        <taxon>Actinomycetes</taxon>
        <taxon>Pseudonocardiales</taxon>
        <taxon>Pseudonocardiaceae</taxon>
        <taxon>Pseudonocardia</taxon>
    </lineage>
</organism>
<keyword evidence="1" id="KW-0547">Nucleotide-binding</keyword>
<dbReference type="InterPro" id="IPR000792">
    <property type="entry name" value="Tscrpt_reg_LuxR_C"/>
</dbReference>
<dbReference type="Pfam" id="PF00196">
    <property type="entry name" value="GerE"/>
    <property type="match status" value="1"/>
</dbReference>
<feature type="domain" description="HTH luxR-type" evidence="3">
    <location>
        <begin position="830"/>
        <end position="893"/>
    </location>
</feature>
<dbReference type="SMART" id="SM00421">
    <property type="entry name" value="HTH_LUXR"/>
    <property type="match status" value="1"/>
</dbReference>
<evidence type="ECO:0000256" key="2">
    <source>
        <dbReference type="ARBA" id="ARBA00022840"/>
    </source>
</evidence>
<dbReference type="PANTHER" id="PTHR16305">
    <property type="entry name" value="TESTICULAR SOLUBLE ADENYLYL CYCLASE"/>
    <property type="match status" value="1"/>
</dbReference>
<dbReference type="SUPFAM" id="SSF46894">
    <property type="entry name" value="C-terminal effector domain of the bipartite response regulators"/>
    <property type="match status" value="1"/>
</dbReference>
<gene>
    <name evidence="4" type="ORF">PSU4_12690</name>
</gene>
<dbReference type="GO" id="GO:0003677">
    <property type="term" value="F:DNA binding"/>
    <property type="evidence" value="ECO:0007669"/>
    <property type="project" value="InterPro"/>
</dbReference>
<evidence type="ECO:0000313" key="5">
    <source>
        <dbReference type="Proteomes" id="UP000321685"/>
    </source>
</evidence>
<dbReference type="EMBL" id="BJVJ01000008">
    <property type="protein sequence ID" value="GEL22315.1"/>
    <property type="molecule type" value="Genomic_DNA"/>
</dbReference>
<reference evidence="4 5" key="1">
    <citation type="submission" date="2019-07" db="EMBL/GenBank/DDBJ databases">
        <title>Whole genome shotgun sequence of Pseudonocardia sulfidoxydans NBRC 16205.</title>
        <authorList>
            <person name="Hosoyama A."/>
            <person name="Uohara A."/>
            <person name="Ohji S."/>
            <person name="Ichikawa N."/>
        </authorList>
    </citation>
    <scope>NUCLEOTIDE SEQUENCE [LARGE SCALE GENOMIC DNA]</scope>
    <source>
        <strain evidence="4 5">NBRC 16205</strain>
    </source>
</reference>
<comment type="caution">
    <text evidence="4">The sequence shown here is derived from an EMBL/GenBank/DDBJ whole genome shotgun (WGS) entry which is preliminary data.</text>
</comment>
<proteinExistence type="predicted"/>
<protein>
    <submittedName>
        <fullName evidence="4">LuxR family transcriptional regulator</fullName>
    </submittedName>
</protein>
<dbReference type="PROSITE" id="PS00622">
    <property type="entry name" value="HTH_LUXR_1"/>
    <property type="match status" value="1"/>
</dbReference>
<dbReference type="GO" id="GO:0006355">
    <property type="term" value="P:regulation of DNA-templated transcription"/>
    <property type="evidence" value="ECO:0007669"/>
    <property type="project" value="InterPro"/>
</dbReference>
<dbReference type="SUPFAM" id="SSF52540">
    <property type="entry name" value="P-loop containing nucleoside triphosphate hydrolases"/>
    <property type="match status" value="1"/>
</dbReference>
<keyword evidence="5" id="KW-1185">Reference proteome</keyword>
<dbReference type="Gene3D" id="3.40.50.300">
    <property type="entry name" value="P-loop containing nucleotide triphosphate hydrolases"/>
    <property type="match status" value="1"/>
</dbReference>
<dbReference type="Gene3D" id="1.10.10.10">
    <property type="entry name" value="Winged helix-like DNA-binding domain superfamily/Winged helix DNA-binding domain"/>
    <property type="match status" value="1"/>
</dbReference>
<dbReference type="InterPro" id="IPR027417">
    <property type="entry name" value="P-loop_NTPase"/>
</dbReference>
<dbReference type="PROSITE" id="PS50043">
    <property type="entry name" value="HTH_LUXR_2"/>
    <property type="match status" value="1"/>
</dbReference>
<sequence length="893" mass="92661">MTRLDGVGSGEPFVGRTGELATLTGELDRARAGDPSVVVVSGAAGIGKTTLLRRLSTAGPVAAVLHATGAPEEVALPFGIVGQLVADLPDDARGPLLTTAPPATTDPLAVGAQLLAALGELQATDPVLFVVDDAQWTDDASARALAFTVRRLRRDHVLVVLGVRDPDPGPAWWERGTVGAQPPRRITLAGLDSDDLVELGRTLDRELTPAAADRLREHTDGHPLHAAALLRELPADVLLDTSTALPAPRSFATLVLVRVAALAPATRELVLAAAVLGDHCPLADAVTASGVDDPVAALDEAVRAGLLVEAGRDVAFPHQLVRAAVYGDLPPARRHALHRAAAELVDGTAATAHRVAAAVGADAELAAELEAQARDDTAARRWRAAADHLLSAADLSPDPAARAARLVGGVDAMLAGGDLGRALRSEPDVRALPPSAARSRVVGRLEAMTGRFHDARVSLADALDAAGDDDTRRAAAAAHLSLLSLIEGDTDAAAELAGRALAWGPAAEDEPTARFVRTVALYASGDHAAADAELARNGDTAEGAALRGVVALWREDAGTAADALAAIVRDDATGMSMQARVLALAHLSEATYRIGDWDGSAAHGMLALSLARDAGVLLGAGITNALSSYVASGRGEWDVARTRVDTALGATRLLPWWGGYAYSSTAAAVLAQARGDAAAMHAALAPRVADAAVTGPGDRVGVLPWRALLVEALIGTGDRRAAAAELDSLTARVADRPGWTAVEVARLRAELTDRRSDYERALDVARGSRAELPRARLETAFGRHLIAAGERRPGVDLLRTAHERLTRLGATPFAARSDDELRGAGLHPPAAGGPLSLTPQELAVARLVAQGRTNREVGATLFVTGRTVAFHLSNIYAKLGISSRRELASCEWQ</sequence>
<dbReference type="CDD" id="cd06170">
    <property type="entry name" value="LuxR_C_like"/>
    <property type="match status" value="1"/>
</dbReference>
<dbReference type="InterPro" id="IPR016032">
    <property type="entry name" value="Sig_transdc_resp-reg_C-effctor"/>
</dbReference>
<dbReference type="InterPro" id="IPR036388">
    <property type="entry name" value="WH-like_DNA-bd_sf"/>
</dbReference>
<dbReference type="GO" id="GO:0004016">
    <property type="term" value="F:adenylate cyclase activity"/>
    <property type="evidence" value="ECO:0007669"/>
    <property type="project" value="TreeGrafter"/>
</dbReference>
<dbReference type="Pfam" id="PF13191">
    <property type="entry name" value="AAA_16"/>
    <property type="match status" value="1"/>
</dbReference>
<dbReference type="PRINTS" id="PR00038">
    <property type="entry name" value="HTHLUXR"/>
</dbReference>
<accession>A0A511DBY8</accession>
<dbReference type="InterPro" id="IPR041664">
    <property type="entry name" value="AAA_16"/>
</dbReference>
<evidence type="ECO:0000256" key="1">
    <source>
        <dbReference type="ARBA" id="ARBA00022741"/>
    </source>
</evidence>
<dbReference type="AlphaFoldDB" id="A0A511DBY8"/>
<dbReference type="RefSeq" id="WP_186816776.1">
    <property type="nucleotide sequence ID" value="NZ_BJVJ01000008.1"/>
</dbReference>
<dbReference type="GO" id="GO:0005524">
    <property type="term" value="F:ATP binding"/>
    <property type="evidence" value="ECO:0007669"/>
    <property type="project" value="UniProtKB-KW"/>
</dbReference>